<dbReference type="CDD" id="cd22912">
    <property type="entry name" value="HFD_H4"/>
    <property type="match status" value="1"/>
</dbReference>
<evidence type="ECO:0000256" key="9">
    <source>
        <dbReference type="SAM" id="MobiDB-lite"/>
    </source>
</evidence>
<keyword evidence="7 8" id="KW-0544">Nucleosome core</keyword>
<dbReference type="EMBL" id="KQ241766">
    <property type="protein sequence ID" value="KNC84412.1"/>
    <property type="molecule type" value="Genomic_DNA"/>
</dbReference>
<comment type="similarity">
    <text evidence="3 8">Belongs to the histone H4 family.</text>
</comment>
<dbReference type="STRING" id="667725.A0A0L0G5V5"/>
<keyword evidence="6 8" id="KW-0539">Nucleus</keyword>
<evidence type="ECO:0000256" key="2">
    <source>
        <dbReference type="ARBA" id="ARBA00004286"/>
    </source>
</evidence>
<dbReference type="InterPro" id="IPR009072">
    <property type="entry name" value="Histone-fold"/>
</dbReference>
<dbReference type="AlphaFoldDB" id="A0A0L0G5V5"/>
<dbReference type="GO" id="GO:0000786">
    <property type="term" value="C:nucleosome"/>
    <property type="evidence" value="ECO:0007669"/>
    <property type="project" value="UniProtKB-KW"/>
</dbReference>
<feature type="compositionally biased region" description="Acidic residues" evidence="9">
    <location>
        <begin position="47"/>
        <end position="56"/>
    </location>
</feature>
<dbReference type="PANTHER" id="PTHR10484">
    <property type="entry name" value="HISTONE H4"/>
    <property type="match status" value="1"/>
</dbReference>
<evidence type="ECO:0000313" key="11">
    <source>
        <dbReference type="Proteomes" id="UP000054560"/>
    </source>
</evidence>
<evidence type="ECO:0000256" key="3">
    <source>
        <dbReference type="ARBA" id="ARBA00006564"/>
    </source>
</evidence>
<organism evidence="10 11">
    <name type="scientific">Sphaeroforma arctica JP610</name>
    <dbReference type="NCBI Taxonomy" id="667725"/>
    <lineage>
        <taxon>Eukaryota</taxon>
        <taxon>Ichthyosporea</taxon>
        <taxon>Ichthyophonida</taxon>
        <taxon>Sphaeroforma</taxon>
    </lineage>
</organism>
<dbReference type="eggNOG" id="KOG3467">
    <property type="taxonomic scope" value="Eukaryota"/>
</dbReference>
<name>A0A0L0G5V5_9EUKA</name>
<feature type="region of interest" description="Disordered" evidence="9">
    <location>
        <begin position="1"/>
        <end position="56"/>
    </location>
</feature>
<evidence type="ECO:0000256" key="1">
    <source>
        <dbReference type="ARBA" id="ARBA00004123"/>
    </source>
</evidence>
<reference evidence="10 11" key="1">
    <citation type="submission" date="2011-02" db="EMBL/GenBank/DDBJ databases">
        <title>The Genome Sequence of Sphaeroforma arctica JP610.</title>
        <authorList>
            <consortium name="The Broad Institute Genome Sequencing Platform"/>
            <person name="Russ C."/>
            <person name="Cuomo C."/>
            <person name="Young S.K."/>
            <person name="Zeng Q."/>
            <person name="Gargeya S."/>
            <person name="Alvarado L."/>
            <person name="Berlin A."/>
            <person name="Chapman S.B."/>
            <person name="Chen Z."/>
            <person name="Freedman E."/>
            <person name="Gellesch M."/>
            <person name="Goldberg J."/>
            <person name="Griggs A."/>
            <person name="Gujja S."/>
            <person name="Heilman E."/>
            <person name="Heiman D."/>
            <person name="Howarth C."/>
            <person name="Mehta T."/>
            <person name="Neiman D."/>
            <person name="Pearson M."/>
            <person name="Roberts A."/>
            <person name="Saif S."/>
            <person name="Shea T."/>
            <person name="Shenoy N."/>
            <person name="Sisk P."/>
            <person name="Stolte C."/>
            <person name="Sykes S."/>
            <person name="White J."/>
            <person name="Yandava C."/>
            <person name="Burger G."/>
            <person name="Gray M.W."/>
            <person name="Holland P.W.H."/>
            <person name="King N."/>
            <person name="Lang F.B.F."/>
            <person name="Roger A.J."/>
            <person name="Ruiz-Trillo I."/>
            <person name="Haas B."/>
            <person name="Nusbaum C."/>
            <person name="Birren B."/>
        </authorList>
    </citation>
    <scope>NUCLEOTIDE SEQUENCE [LARGE SCALE GENOMIC DNA]</scope>
    <source>
        <strain evidence="10 11">JP610</strain>
    </source>
</reference>
<dbReference type="Proteomes" id="UP000054560">
    <property type="component" value="Unassembled WGS sequence"/>
</dbReference>
<evidence type="ECO:0000256" key="8">
    <source>
        <dbReference type="RuleBase" id="RU000528"/>
    </source>
</evidence>
<feature type="compositionally biased region" description="Polar residues" evidence="9">
    <location>
        <begin position="32"/>
        <end position="42"/>
    </location>
</feature>
<feature type="compositionally biased region" description="Basic residues" evidence="9">
    <location>
        <begin position="132"/>
        <end position="147"/>
    </location>
</feature>
<keyword evidence="11" id="KW-1185">Reference proteome</keyword>
<evidence type="ECO:0000256" key="7">
    <source>
        <dbReference type="ARBA" id="ARBA00023269"/>
    </source>
</evidence>
<keyword evidence="4 8" id="KW-0158">Chromosome</keyword>
<evidence type="ECO:0000313" key="10">
    <source>
        <dbReference type="EMBL" id="KNC84412.1"/>
    </source>
</evidence>
<feature type="region of interest" description="Disordered" evidence="9">
    <location>
        <begin position="91"/>
        <end position="147"/>
    </location>
</feature>
<protein>
    <recommendedName>
        <fullName evidence="8">Histone H4</fullName>
    </recommendedName>
</protein>
<comment type="subcellular location">
    <subcellularLocation>
        <location evidence="2">Chromosome</location>
    </subcellularLocation>
    <subcellularLocation>
        <location evidence="1">Nucleus</location>
    </subcellularLocation>
</comment>
<comment type="function">
    <text evidence="8">Core component of nucleosome. Nucleosomes wrap and compact DNA into chromatin, limiting DNA accessibility to the cellular machineries which require DNA as a template. Histones thereby play a central role in transcription regulation, DNA repair, DNA replication and chromosomal stability. DNA accessibility is regulated via a complex set of post-translational modifications of histones, also called histone code, and nucleosome remodeling.</text>
</comment>
<dbReference type="GO" id="GO:0046982">
    <property type="term" value="F:protein heterodimerization activity"/>
    <property type="evidence" value="ECO:0007669"/>
    <property type="project" value="InterPro"/>
</dbReference>
<dbReference type="GO" id="GO:0003677">
    <property type="term" value="F:DNA binding"/>
    <property type="evidence" value="ECO:0007669"/>
    <property type="project" value="UniProtKB-KW"/>
</dbReference>
<dbReference type="RefSeq" id="XP_014158314.1">
    <property type="nucleotide sequence ID" value="XM_014302839.1"/>
</dbReference>
<dbReference type="InterPro" id="IPR001951">
    <property type="entry name" value="Histone_H4"/>
</dbReference>
<gene>
    <name evidence="10" type="ORF">SARC_03374</name>
</gene>
<keyword evidence="5 8" id="KW-0238">DNA-binding</keyword>
<proteinExistence type="inferred from homology"/>
<dbReference type="GO" id="GO:0030527">
    <property type="term" value="F:structural constituent of chromatin"/>
    <property type="evidence" value="ECO:0007669"/>
    <property type="project" value="InterPro"/>
</dbReference>
<evidence type="ECO:0000256" key="5">
    <source>
        <dbReference type="ARBA" id="ARBA00023125"/>
    </source>
</evidence>
<dbReference type="SUPFAM" id="SSF47113">
    <property type="entry name" value="Histone-fold"/>
    <property type="match status" value="1"/>
</dbReference>
<dbReference type="GO" id="GO:0005634">
    <property type="term" value="C:nucleus"/>
    <property type="evidence" value="ECO:0007669"/>
    <property type="project" value="UniProtKB-SubCell"/>
</dbReference>
<feature type="compositionally biased region" description="Basic and acidic residues" evidence="9">
    <location>
        <begin position="1"/>
        <end position="31"/>
    </location>
</feature>
<comment type="subunit">
    <text evidence="8">The nucleosome is a histone octamer containing two molecules each of H2A, H2B, H3 and H4 assembled in one H3-H4 heterotetramer and two H2A-H2B heterodimers. The octamer wraps approximately 147 bp of DNA.</text>
</comment>
<sequence length="231" mass="25938">MPPKKSTPEDRNTPRRSGRSEAKPPSDKSGTDVKSPTESSRAGTPEVADEEGEPLDEFVQFYTQYQARVAAGETQPGDAQKFKFAREKLEEHFQNVSQSENESSGKETVQKQPRLPPSQPAKKIVGKDILHKTVRPKPKAKPHRPTRFAKPINTLAGITKPAIRRMARRGGVKRISGLIYDEIRNVTKKYLQDLLRLSTTYTEHRKAKTVTALDVVYALRIKGERLYGFGS</sequence>
<dbReference type="SMART" id="SM00417">
    <property type="entry name" value="H4"/>
    <property type="match status" value="1"/>
</dbReference>
<evidence type="ECO:0000256" key="4">
    <source>
        <dbReference type="ARBA" id="ARBA00022454"/>
    </source>
</evidence>
<evidence type="ECO:0000256" key="6">
    <source>
        <dbReference type="ARBA" id="ARBA00023242"/>
    </source>
</evidence>
<dbReference type="GeneID" id="25903878"/>
<dbReference type="PRINTS" id="PR00623">
    <property type="entry name" value="HISTONEH4"/>
</dbReference>
<dbReference type="Gene3D" id="1.10.20.10">
    <property type="entry name" value="Histone, subunit A"/>
    <property type="match status" value="1"/>
</dbReference>
<accession>A0A0L0G5V5</accession>